<dbReference type="EMBL" id="CP014672">
    <property type="protein sequence ID" value="ANW97549.1"/>
    <property type="molecule type" value="Genomic_DNA"/>
</dbReference>
<accession>A0A1B1Y9Z3</accession>
<sequence length="80" mass="9168">MDLPVGAPFFCQHVCNFKYGLYAGEQVNIPSLYEIQSAFAGFPANGKISRPEHFFILRFLIISSEYDFDMYITFTDLKVS</sequence>
<protein>
    <submittedName>
        <fullName evidence="1">Uncharacterized protein</fullName>
    </submittedName>
</protein>
<proteinExistence type="predicted"/>
<name>A0A1B1Y9Z3_THEST</name>
<dbReference type="Proteomes" id="UP000092971">
    <property type="component" value="Chromosome"/>
</dbReference>
<evidence type="ECO:0000313" key="1">
    <source>
        <dbReference type="EMBL" id="ANW97549.1"/>
    </source>
</evidence>
<reference evidence="1 2" key="1">
    <citation type="submission" date="2016-02" db="EMBL/GenBank/DDBJ databases">
        <title>Comparison of Clostridium stercorarium subspecies using comparative genomics and transcriptomics.</title>
        <authorList>
            <person name="Schellenberg J."/>
            <person name="Thallinger G."/>
            <person name="Levin D.B."/>
            <person name="Zhang X."/>
            <person name="Alvare G."/>
            <person name="Fristensky B."/>
            <person name="Sparling R."/>
        </authorList>
    </citation>
    <scope>NUCLEOTIDE SEQUENCE [LARGE SCALE GENOMIC DNA]</scope>
    <source>
        <strain evidence="1 2">DSM 2910</strain>
    </source>
</reference>
<evidence type="ECO:0000313" key="2">
    <source>
        <dbReference type="Proteomes" id="UP000092971"/>
    </source>
</evidence>
<gene>
    <name evidence="1" type="ORF">CSTERTH_00115</name>
</gene>
<organism evidence="1 2">
    <name type="scientific">Thermoclostridium stercorarium subsp. thermolacticum DSM 2910</name>
    <dbReference type="NCBI Taxonomy" id="1121336"/>
    <lineage>
        <taxon>Bacteria</taxon>
        <taxon>Bacillati</taxon>
        <taxon>Bacillota</taxon>
        <taxon>Clostridia</taxon>
        <taxon>Eubacteriales</taxon>
        <taxon>Oscillospiraceae</taxon>
        <taxon>Thermoclostridium</taxon>
    </lineage>
</organism>
<dbReference type="AlphaFoldDB" id="A0A1B1Y9Z3"/>